<comment type="caution">
    <text evidence="2">The sequence shown here is derived from an EMBL/GenBank/DDBJ whole genome shotgun (WGS) entry which is preliminary data.</text>
</comment>
<gene>
    <name evidence="2" type="ORF">J2S44_003646</name>
</gene>
<protein>
    <submittedName>
        <fullName evidence="2">Uncharacterized protein</fullName>
    </submittedName>
</protein>
<name>A0AAE4CRV6_9ACTN</name>
<evidence type="ECO:0000313" key="2">
    <source>
        <dbReference type="EMBL" id="MDR7323396.1"/>
    </source>
</evidence>
<dbReference type="EMBL" id="JAVDYC010000001">
    <property type="protein sequence ID" value="MDR7323396.1"/>
    <property type="molecule type" value="Genomic_DNA"/>
</dbReference>
<keyword evidence="3" id="KW-1185">Reference proteome</keyword>
<reference evidence="2 3" key="1">
    <citation type="submission" date="2023-07" db="EMBL/GenBank/DDBJ databases">
        <title>Sequencing the genomes of 1000 actinobacteria strains.</title>
        <authorList>
            <person name="Klenk H.-P."/>
        </authorList>
    </citation>
    <scope>NUCLEOTIDE SEQUENCE [LARGE SCALE GENOMIC DNA]</scope>
    <source>
        <strain evidence="2 3">DSM 44711</strain>
    </source>
</reference>
<evidence type="ECO:0000313" key="3">
    <source>
        <dbReference type="Proteomes" id="UP001183629"/>
    </source>
</evidence>
<dbReference type="RefSeq" id="WP_310415212.1">
    <property type="nucleotide sequence ID" value="NZ_JAVDYC010000001.1"/>
</dbReference>
<proteinExistence type="predicted"/>
<organism evidence="2 3">
    <name type="scientific">Catenuloplanes niger</name>
    <dbReference type="NCBI Taxonomy" id="587534"/>
    <lineage>
        <taxon>Bacteria</taxon>
        <taxon>Bacillati</taxon>
        <taxon>Actinomycetota</taxon>
        <taxon>Actinomycetes</taxon>
        <taxon>Micromonosporales</taxon>
        <taxon>Micromonosporaceae</taxon>
        <taxon>Catenuloplanes</taxon>
    </lineage>
</organism>
<sequence>MVTLDPTAVARWLAILHGDSPGHVHICSAGDWTGRTFPAAELDRAAAYVAALDASGREGIYARVTSVHGDFSPWKHGCGTTSPCGQPAEQCPSRIRGRGGAADSAALPALWADLDLAGPGHAEQDLPPDEDAGRAVIAASGLPEPTIWIHSGGGLYPIWLLDAPWLLEDGAALEAARSLAKDWQAVIEHAAAGKGWRYGRGVGDLARVLRIPGTVNRKEGLARPCRIVSAAPQRYTVAQLQEALAAARARIAPAAPVALAAVPAVSLGTVARPAGAISPGDDYAARVSWHEILEPVGWTEHYQQDGVTYWTRPGKSTGTSASTNALGTDRLHVFTTSAAPLEGNESYSKLGAFAALHHGGSHSAAARALAEAGYGTPLVSPAREQREALGDILGAPVPDPAPVPPPARVWTTELDVSNSAVAAEWLRNEAGRGKLAGLFRRGGVVVHTPREGDEGYVPLSDGDEDQDGPAQVREVDDSRLASRITYTYGVYKLVKVKEDWEPKPALFPKTAARTALDVPDMLPNLRVLKGVIHAPVFRPDGSLVEVPGYDPATGLLHLPDPGLHVPPVPDLPDEGHVRGAVQMLDEMLSGFPFLTDHYRANYVGALITPLLRAMAPPPYKLHAIEAHQPGSGKTLLANLSRWIHGGVFRAELPDDDAEMRKQITAILTVTTGIIAIFDNVGGHLKSSIMAGLLTSDRWDDRVLGSTSWATAKNDRLWTITGNNLSIGGDLPRRTLRTVIDPGMPNPERRTGFAIGDLEGWVKAHRGKLLHALITIVRAWVIAGMPMRDARTTDSYSRWVRMVDGIIAHAGIPGRFDDPSTQTEIGTDDDEWGDFLRAAYGAFGSATWTAKELLGKVNTGSLIEPGPIPAEALPGDLEAKLSRPGASMAGVSKSLGKWLRNRDGRWAGGLVSRHAGFDRTKTALWQIHSNATESDGVKP</sequence>
<feature type="region of interest" description="Disordered" evidence="1">
    <location>
        <begin position="450"/>
        <end position="470"/>
    </location>
</feature>
<accession>A0AAE4CRV6</accession>
<dbReference type="AlphaFoldDB" id="A0AAE4CRV6"/>
<evidence type="ECO:0000256" key="1">
    <source>
        <dbReference type="SAM" id="MobiDB-lite"/>
    </source>
</evidence>
<dbReference type="Proteomes" id="UP001183629">
    <property type="component" value="Unassembled WGS sequence"/>
</dbReference>